<dbReference type="AlphaFoldDB" id="T1CNJ3"/>
<dbReference type="EMBL" id="BASD01000005">
    <property type="protein sequence ID" value="GAD18354.1"/>
    <property type="molecule type" value="Genomic_DNA"/>
</dbReference>
<accession>T1CNJ3</accession>
<protein>
    <submittedName>
        <fullName evidence="2">Uncharacterized protein</fullName>
    </submittedName>
</protein>
<organism evidence="2 3">
    <name type="scientific">Helicobacter fennelliae MRY12-0050</name>
    <dbReference type="NCBI Taxonomy" id="1325130"/>
    <lineage>
        <taxon>Bacteria</taxon>
        <taxon>Pseudomonadati</taxon>
        <taxon>Campylobacterota</taxon>
        <taxon>Epsilonproteobacteria</taxon>
        <taxon>Campylobacterales</taxon>
        <taxon>Helicobacteraceae</taxon>
        <taxon>Helicobacter</taxon>
    </lineage>
</organism>
<dbReference type="STRING" id="1325130.HFN_1763"/>
<dbReference type="Proteomes" id="UP000018143">
    <property type="component" value="Unassembled WGS sequence"/>
</dbReference>
<name>T1CNJ3_9HELI</name>
<dbReference type="EMBL" id="BASD01000004">
    <property type="protein sequence ID" value="GAD18165.1"/>
    <property type="molecule type" value="Genomic_DNA"/>
</dbReference>
<dbReference type="RefSeq" id="WP_023946539.1">
    <property type="nucleotide sequence ID" value="NZ_BASD01000004.1"/>
</dbReference>
<evidence type="ECO:0000313" key="2">
    <source>
        <dbReference type="EMBL" id="GAD18354.1"/>
    </source>
</evidence>
<evidence type="ECO:0000313" key="1">
    <source>
        <dbReference type="EMBL" id="GAD18165.1"/>
    </source>
</evidence>
<sequence length="53" mass="6026">MSEVVSEDSILESKTHFLDCHAKFENFARNDALPHHVLSVSEESSKNLIQNLK</sequence>
<keyword evidence="3" id="KW-1185">Reference proteome</keyword>
<comment type="caution">
    <text evidence="2">The sequence shown here is derived from an EMBL/GenBank/DDBJ whole genome shotgun (WGS) entry which is preliminary data.</text>
</comment>
<evidence type="ECO:0000313" key="3">
    <source>
        <dbReference type="Proteomes" id="UP000018143"/>
    </source>
</evidence>
<reference evidence="2 3" key="1">
    <citation type="journal article" date="2013" name="Genome Announc.">
        <title>Draft Genome Sequence of Helicobacter fennelliae Strain MRY12-0050, Isolated from a Bacteremia Patient.</title>
        <authorList>
            <person name="Rimbara E."/>
            <person name="Matsui M."/>
            <person name="Mori S."/>
            <person name="Suzuki S."/>
            <person name="Suzuki M."/>
            <person name="Kim H."/>
            <person name="Sekizuka T."/>
            <person name="Kuroda M."/>
            <person name="Shibayama K."/>
        </authorList>
    </citation>
    <scope>NUCLEOTIDE SEQUENCE [LARGE SCALE GENOMIC DNA]</scope>
    <source>
        <strain evidence="2 3">MRY12-0050</strain>
    </source>
</reference>
<gene>
    <name evidence="1" type="ORF">HFN_1763</name>
    <name evidence="2" type="ORF">HFN_2282</name>
</gene>
<proteinExistence type="predicted"/>